<dbReference type="InterPro" id="IPR007122">
    <property type="entry name" value="Villin/Gelsolin"/>
</dbReference>
<evidence type="ECO:0000256" key="2">
    <source>
        <dbReference type="ARBA" id="ARBA00008418"/>
    </source>
</evidence>
<evidence type="ECO:0000256" key="5">
    <source>
        <dbReference type="ARBA" id="ARBA00022737"/>
    </source>
</evidence>
<dbReference type="CDD" id="cd11292">
    <property type="entry name" value="gelsolin_S3_like"/>
    <property type="match status" value="1"/>
</dbReference>
<feature type="domain" description="Gelsolin-like" evidence="11">
    <location>
        <begin position="1535"/>
        <end position="1604"/>
    </location>
</feature>
<dbReference type="FunFam" id="3.40.20.10:FF:000040">
    <property type="entry name" value="macrophage-capping protein-like isoform X1"/>
    <property type="match status" value="1"/>
</dbReference>
<keyword evidence="4" id="KW-0963">Cytoplasm</keyword>
<dbReference type="CDD" id="cd11288">
    <property type="entry name" value="gelsolin_S5_like"/>
    <property type="match status" value="1"/>
</dbReference>
<evidence type="ECO:0000256" key="4">
    <source>
        <dbReference type="ARBA" id="ARBA00022490"/>
    </source>
</evidence>
<keyword evidence="6" id="KW-0106">Calcium</keyword>
<keyword evidence="5" id="KW-0677">Repeat</keyword>
<dbReference type="CDD" id="cd11291">
    <property type="entry name" value="gelsolin_S6_like"/>
    <property type="match status" value="1"/>
</dbReference>
<sequence>MDDDEQLINDLDAVQHELATSKSQVYLRGPRVGVKNNVAVMNDRIHQLEAVLEAQAKALKAAELRAECSQESTAHSEIVLATLNEELNALREELDTKSAIGKRAEQQRNQALQNAEKLKEAFKDYKTTISIKLQRVMESESKLKLSLIECDREKEELEMKSTVLEREKAEQSQIINQLKEELRQAKCLFAEHSDLQLQLEEAKQRASHFERQVLDREAESKELASLRKELEGLRALTEKQEQRVAQSLREAESKELASLRKELEGLQTLTQNQEQRLAQSLREVHQSQVELASLESILALLHLREGAVWTLCAGPCILPPVDYSGTTHLLKLNPGEGYQQLLRVLQSMEAERTKPNSVVERLQERLSRAQEEIGSLQSSMAQRASHYQNLHTELLDKVSQATDTEKELKRKSVRVAALEKQLEEKTSAYSQVALKNTELENQLLERTNSLQHYQSQMAKKQREYQQSLEKCQKSHSQQSMEQQHRIEMLELSVEEAQSRLSEMEQERTLLQSERDKFQNTAHLLQTSVDQLTQEKEAVVRHNEELLHNLKEQASHSATKVCELQSYLSACRKEVGSYLQQMEVIKMNYESELQSNNDKVTSLQEKLHSTSLVCQNSSEHNLQLQLSLQQQQTMLTESTARIAELEESQSQLQKQVSSLEQQLERARASLEEEVKNRSQDTQEKIKNLQEMTQKNTELSKSVTHLTSEMTKCQGELVSKESELQCLRRDVSVKTSKISCLEESLQHVKDQLNSKNDMVVDLEEKLHHCEADRRNCVHQVQVLEEQLQGVREDLAKTLKQLQELRTILQKTQTIADERQASVDKLTLQLSETQRELEERTHEVLDMDNALKERQGELQQRAQLLGQLDVAIKEHKQEMERRVDSLQQSLDDRERKLRDAKRELLDRNTKEAQELAQQLYLCQQKLQNVLKDLEESQHHCEALTQELDTTKEQYRDKAVQLCGIEEELALKEAHWLQTEASLQKMVSSLEQELELEREQHSKELESLQQTRGQLLKVSEQMSSTMRSSQEQLTAKLQQCQNQLEQAKIQCDQSKAQLDQTKTELESNRNQANHLQTRLDQSQSELLQCQTQLEQSRRLYEQTRAHNSQLHSQLEQLIVQLNQARVQAAQFQTQLKASEKSMETSTESLLIKESEVTRLQARISSLERAVDRQNLYNHTLSLPALHKFTHSTERCSSDHSTPSSPRRRQAPVCSNAQTHSTCLHSPVHTQICSSPHTHTYLQPPSASHLPESHQTNDSQQSSSIDSSLDLPLSLKATMREVFSRQPWELSSPSISTFQDTADNSWQGLSTVEPNAASDLSFNPLTYMVDKHEDGNLNSSMQEGEDEWMSESRRASVRTLVGEEKEDMDTNTLTGMLSLHQRFCSSPPLCASPRSLVIMVSHKEFESAGKQPGLQVWRIENMDLKPVPKNLYGSFYTGDAYLLLFTTPAPSFNIHMWLGDECSQDESGAAAIFATQLDDFLGGGPVQYREVQNSESTTFLGYFKSGIKYQKGGVASGFKHVVTNDMNVNRLLHIKGRRAIRATEVDMSWASFNKGDCFILDLGSLIIQWCGSDCNRFERLKASQVAIGIRDNERNGRAELRMVEEGDETVEMTKALGPKSTIAPSTPDDDKVETGNKKKGVLYMISDASGTMKVTKVAESSPFKQAQLSPEECYILDNGVDRNIFVWKGPKANMSERKAAMSAGQKFINDNGYSNKTQIQVLPAGAETTLFKQFFSDWMDKDETTGPTKPYTTGRIAKVSKVPFDASTLHTNKVMAAQHGMVDDGKGKVQIWRIENGDKVPVDPSTYGQFYGGDCYLILYTYRQGSCEKHIIYTWQGLKCTKDELTASAFLTVQLDDSMGGSPVQVRVTQGQEPPHLMSLFKGKTMIIHKGGTSRQGGQSASSSTRLFHIRQSSSNATRAVEVDATASKLNTNDVFVLKTPNALFVWRGLGASEEEMAAAKHVVSLLGGSATNVSEGKESADFWAALGGKKEYQTSKSLQKVVKPPRMFGCSNKTGRLIVEEVPGDFTQSDLATDDVMILDTWDQIFLWIGVEANEEEKSGAPKIAKQYVDSDPSGRRGLPITTIKQGAEPPTFTGWFQGWDAKMWETDPLEKIRAQF</sequence>
<keyword evidence="13" id="KW-1185">Reference proteome</keyword>
<feature type="domain" description="Gelsolin-like" evidence="11">
    <location>
        <begin position="2015"/>
        <end position="2089"/>
    </location>
</feature>
<accession>A0AA88LRC0</accession>
<dbReference type="CDD" id="cd11290">
    <property type="entry name" value="gelsolin_S1_like"/>
    <property type="match status" value="1"/>
</dbReference>
<name>A0AA88LRC0_CHASR</name>
<keyword evidence="7" id="KW-0009">Actin-binding</keyword>
<feature type="compositionally biased region" description="Polar residues" evidence="10">
    <location>
        <begin position="1230"/>
        <end position="1241"/>
    </location>
</feature>
<feature type="domain" description="Gelsolin-like" evidence="11">
    <location>
        <begin position="1913"/>
        <end position="1978"/>
    </location>
</feature>
<dbReference type="FunFam" id="3.40.20.10:FF:000005">
    <property type="entry name" value="Gelsolin"/>
    <property type="match status" value="1"/>
</dbReference>
<protein>
    <recommendedName>
        <fullName evidence="11">Gelsolin-like domain-containing protein</fullName>
    </recommendedName>
</protein>
<evidence type="ECO:0000256" key="8">
    <source>
        <dbReference type="ARBA" id="ARBA00023212"/>
    </source>
</evidence>
<evidence type="ECO:0000256" key="7">
    <source>
        <dbReference type="ARBA" id="ARBA00023203"/>
    </source>
</evidence>
<dbReference type="SUPFAM" id="SSF82754">
    <property type="entry name" value="C-terminal, gelsolin-like domain of Sec23/24"/>
    <property type="match status" value="1"/>
</dbReference>
<dbReference type="GO" id="GO:0030031">
    <property type="term" value="P:cell projection assembly"/>
    <property type="evidence" value="ECO:0007669"/>
    <property type="project" value="TreeGrafter"/>
</dbReference>
<dbReference type="GO" id="GO:0051016">
    <property type="term" value="P:barbed-end actin filament capping"/>
    <property type="evidence" value="ECO:0007669"/>
    <property type="project" value="TreeGrafter"/>
</dbReference>
<dbReference type="FunFam" id="3.40.20.10:FF:000002">
    <property type="entry name" value="Gelsolin"/>
    <property type="match status" value="1"/>
</dbReference>
<feature type="coiled-coil region" evidence="9">
    <location>
        <begin position="873"/>
        <end position="1165"/>
    </location>
</feature>
<dbReference type="Pfam" id="PF00626">
    <property type="entry name" value="Gelsolin"/>
    <property type="match status" value="6"/>
</dbReference>
<dbReference type="EMBL" id="JAUPFM010000018">
    <property type="protein sequence ID" value="KAK2822180.1"/>
    <property type="molecule type" value="Genomic_DNA"/>
</dbReference>
<reference evidence="12" key="1">
    <citation type="submission" date="2023-07" db="EMBL/GenBank/DDBJ databases">
        <title>Chromosome-level Genome Assembly of Striped Snakehead (Channa striata).</title>
        <authorList>
            <person name="Liu H."/>
        </authorList>
    </citation>
    <scope>NUCLEOTIDE SEQUENCE</scope>
    <source>
        <strain evidence="12">Gz</strain>
        <tissue evidence="12">Muscle</tissue>
    </source>
</reference>
<evidence type="ECO:0000259" key="11">
    <source>
        <dbReference type="Pfam" id="PF00626"/>
    </source>
</evidence>
<dbReference type="PRINTS" id="PR00597">
    <property type="entry name" value="GELSOLIN"/>
</dbReference>
<dbReference type="SUPFAM" id="SSF55753">
    <property type="entry name" value="Actin depolymerizing proteins"/>
    <property type="match status" value="5"/>
</dbReference>
<dbReference type="GO" id="GO:0008154">
    <property type="term" value="P:actin polymerization or depolymerization"/>
    <property type="evidence" value="ECO:0007669"/>
    <property type="project" value="TreeGrafter"/>
</dbReference>
<feature type="coiled-coil region" evidence="9">
    <location>
        <begin position="45"/>
        <end position="283"/>
    </location>
</feature>
<feature type="region of interest" description="Disordered" evidence="10">
    <location>
        <begin position="1189"/>
        <end position="1208"/>
    </location>
</feature>
<dbReference type="CDD" id="cd11289">
    <property type="entry name" value="gelsolin_S2_like"/>
    <property type="match status" value="1"/>
</dbReference>
<feature type="coiled-coil region" evidence="9">
    <location>
        <begin position="585"/>
        <end position="707"/>
    </location>
</feature>
<proteinExistence type="inferred from homology"/>
<feature type="domain" description="Gelsolin-like" evidence="11">
    <location>
        <begin position="1418"/>
        <end position="1495"/>
    </location>
</feature>
<dbReference type="PANTHER" id="PTHR11977">
    <property type="entry name" value="VILLIN"/>
    <property type="match status" value="1"/>
</dbReference>
<dbReference type="CDD" id="cd11293">
    <property type="entry name" value="gelsolin_S4_like"/>
    <property type="match status" value="1"/>
</dbReference>
<dbReference type="GO" id="GO:0015629">
    <property type="term" value="C:actin cytoskeleton"/>
    <property type="evidence" value="ECO:0007669"/>
    <property type="project" value="TreeGrafter"/>
</dbReference>
<dbReference type="InterPro" id="IPR007123">
    <property type="entry name" value="Gelsolin-like_dom"/>
</dbReference>
<dbReference type="GO" id="GO:0005737">
    <property type="term" value="C:cytoplasm"/>
    <property type="evidence" value="ECO:0007669"/>
    <property type="project" value="TreeGrafter"/>
</dbReference>
<evidence type="ECO:0000256" key="9">
    <source>
        <dbReference type="SAM" id="Coils"/>
    </source>
</evidence>
<gene>
    <name evidence="12" type="ORF">Q5P01_022245</name>
</gene>
<keyword evidence="3" id="KW-0117">Actin capping</keyword>
<comment type="caution">
    <text evidence="12">The sequence shown here is derived from an EMBL/GenBank/DDBJ whole genome shotgun (WGS) entry which is preliminary data.</text>
</comment>
<evidence type="ECO:0000256" key="1">
    <source>
        <dbReference type="ARBA" id="ARBA00004245"/>
    </source>
</evidence>
<feature type="domain" description="Gelsolin-like" evidence="11">
    <location>
        <begin position="1793"/>
        <end position="1873"/>
    </location>
</feature>
<evidence type="ECO:0000313" key="13">
    <source>
        <dbReference type="Proteomes" id="UP001187415"/>
    </source>
</evidence>
<feature type="region of interest" description="Disordered" evidence="10">
    <location>
        <begin position="1230"/>
        <end position="1263"/>
    </location>
</feature>
<dbReference type="Proteomes" id="UP001187415">
    <property type="component" value="Unassembled WGS sequence"/>
</dbReference>
<feature type="domain" description="Gelsolin-like" evidence="11">
    <location>
        <begin position="1651"/>
        <end position="1726"/>
    </location>
</feature>
<dbReference type="FunFam" id="3.40.20.10:FF:000004">
    <property type="entry name" value="Gelsolin"/>
    <property type="match status" value="1"/>
</dbReference>
<dbReference type="GO" id="GO:0051015">
    <property type="term" value="F:actin filament binding"/>
    <property type="evidence" value="ECO:0007669"/>
    <property type="project" value="InterPro"/>
</dbReference>
<comment type="subcellular location">
    <subcellularLocation>
        <location evidence="1">Cytoplasm</location>
        <location evidence="1">Cytoskeleton</location>
    </subcellularLocation>
</comment>
<dbReference type="FunFam" id="3.40.20.10:FF:000001">
    <property type="entry name" value="Gelsolin"/>
    <property type="match status" value="1"/>
</dbReference>
<dbReference type="PANTHER" id="PTHR11977:SF27">
    <property type="entry name" value="SCINDERIN LIKE A-RELATED"/>
    <property type="match status" value="1"/>
</dbReference>
<evidence type="ECO:0000313" key="12">
    <source>
        <dbReference type="EMBL" id="KAK2822180.1"/>
    </source>
</evidence>
<keyword evidence="9" id="KW-0175">Coiled coil</keyword>
<feature type="compositionally biased region" description="Low complexity" evidence="10">
    <location>
        <begin position="1253"/>
        <end position="1263"/>
    </location>
</feature>
<evidence type="ECO:0000256" key="3">
    <source>
        <dbReference type="ARBA" id="ARBA00022467"/>
    </source>
</evidence>
<comment type="similarity">
    <text evidence="2">Belongs to the villin/gelsolin family.</text>
</comment>
<dbReference type="GO" id="GO:0051014">
    <property type="term" value="P:actin filament severing"/>
    <property type="evidence" value="ECO:0007669"/>
    <property type="project" value="TreeGrafter"/>
</dbReference>
<feature type="coiled-coil region" evidence="9">
    <location>
        <begin position="743"/>
        <end position="840"/>
    </location>
</feature>
<dbReference type="InterPro" id="IPR036180">
    <property type="entry name" value="Gelsolin-like_dom_sf"/>
</dbReference>
<feature type="coiled-coil region" evidence="9">
    <location>
        <begin position="359"/>
        <end position="548"/>
    </location>
</feature>
<dbReference type="InterPro" id="IPR029006">
    <property type="entry name" value="ADF-H/Gelsolin-like_dom_sf"/>
</dbReference>
<dbReference type="GO" id="GO:0007417">
    <property type="term" value="P:central nervous system development"/>
    <property type="evidence" value="ECO:0007669"/>
    <property type="project" value="TreeGrafter"/>
</dbReference>
<evidence type="ECO:0000256" key="6">
    <source>
        <dbReference type="ARBA" id="ARBA00022837"/>
    </source>
</evidence>
<dbReference type="SMART" id="SM00262">
    <property type="entry name" value="GEL"/>
    <property type="match status" value="6"/>
</dbReference>
<keyword evidence="8" id="KW-0206">Cytoskeleton</keyword>
<organism evidence="12 13">
    <name type="scientific">Channa striata</name>
    <name type="common">Snakehead murrel</name>
    <name type="synonym">Ophicephalus striatus</name>
    <dbReference type="NCBI Taxonomy" id="64152"/>
    <lineage>
        <taxon>Eukaryota</taxon>
        <taxon>Metazoa</taxon>
        <taxon>Chordata</taxon>
        <taxon>Craniata</taxon>
        <taxon>Vertebrata</taxon>
        <taxon>Euteleostomi</taxon>
        <taxon>Actinopterygii</taxon>
        <taxon>Neopterygii</taxon>
        <taxon>Teleostei</taxon>
        <taxon>Neoteleostei</taxon>
        <taxon>Acanthomorphata</taxon>
        <taxon>Anabantaria</taxon>
        <taxon>Anabantiformes</taxon>
        <taxon>Channoidei</taxon>
        <taxon>Channidae</taxon>
        <taxon>Channa</taxon>
    </lineage>
</organism>
<dbReference type="Gene3D" id="3.40.20.10">
    <property type="entry name" value="Severin"/>
    <property type="match status" value="6"/>
</dbReference>
<dbReference type="GO" id="GO:0005546">
    <property type="term" value="F:phosphatidylinositol-4,5-bisphosphate binding"/>
    <property type="evidence" value="ECO:0007669"/>
    <property type="project" value="TreeGrafter"/>
</dbReference>
<evidence type="ECO:0000256" key="10">
    <source>
        <dbReference type="SAM" id="MobiDB-lite"/>
    </source>
</evidence>